<keyword evidence="10 20" id="KW-0418">Kinase</keyword>
<organism evidence="20 21">
    <name type="scientific">Desulfovibrio legallii</name>
    <dbReference type="NCBI Taxonomy" id="571438"/>
    <lineage>
        <taxon>Bacteria</taxon>
        <taxon>Pseudomonadati</taxon>
        <taxon>Thermodesulfobacteriota</taxon>
        <taxon>Desulfovibrionia</taxon>
        <taxon>Desulfovibrionales</taxon>
        <taxon>Desulfovibrionaceae</taxon>
        <taxon>Desulfovibrio</taxon>
    </lineage>
</organism>
<dbReference type="InterPro" id="IPR005467">
    <property type="entry name" value="His_kinase_dom"/>
</dbReference>
<reference evidence="21" key="1">
    <citation type="submission" date="2016-10" db="EMBL/GenBank/DDBJ databases">
        <authorList>
            <person name="Varghese N."/>
            <person name="Submissions S."/>
        </authorList>
    </citation>
    <scope>NUCLEOTIDE SEQUENCE [LARGE SCALE GENOMIC DNA]</scope>
    <source>
        <strain evidence="21">KHC7</strain>
    </source>
</reference>
<evidence type="ECO:0000256" key="8">
    <source>
        <dbReference type="ARBA" id="ARBA00022692"/>
    </source>
</evidence>
<comment type="subcellular location">
    <subcellularLocation>
        <location evidence="2">Cell inner membrane</location>
        <topology evidence="2">Multi-pass membrane protein</topology>
    </subcellularLocation>
</comment>
<dbReference type="PROSITE" id="PS50109">
    <property type="entry name" value="HIS_KIN"/>
    <property type="match status" value="1"/>
</dbReference>
<accession>A0A1G7PR26</accession>
<dbReference type="SMART" id="SM00388">
    <property type="entry name" value="HisKA"/>
    <property type="match status" value="1"/>
</dbReference>
<dbReference type="Gene3D" id="3.30.450.20">
    <property type="entry name" value="PAS domain"/>
    <property type="match status" value="1"/>
</dbReference>
<dbReference type="RefSeq" id="WP_092154696.1">
    <property type="nucleotide sequence ID" value="NZ_FNBX01000017.1"/>
</dbReference>
<evidence type="ECO:0000256" key="17">
    <source>
        <dbReference type="ARBA" id="ARBA00044982"/>
    </source>
</evidence>
<dbReference type="SUPFAM" id="SSF55874">
    <property type="entry name" value="ATPase domain of HSP90 chaperone/DNA topoisomerase II/histidine kinase"/>
    <property type="match status" value="1"/>
</dbReference>
<dbReference type="InterPro" id="IPR004358">
    <property type="entry name" value="Sig_transdc_His_kin-like_C"/>
</dbReference>
<evidence type="ECO:0000256" key="13">
    <source>
        <dbReference type="ARBA" id="ARBA00022989"/>
    </source>
</evidence>
<keyword evidence="8 18" id="KW-0812">Transmembrane</keyword>
<evidence type="ECO:0000256" key="18">
    <source>
        <dbReference type="SAM" id="Phobius"/>
    </source>
</evidence>
<dbReference type="InterPro" id="IPR003594">
    <property type="entry name" value="HATPase_dom"/>
</dbReference>
<keyword evidence="15" id="KW-0346">Stress response</keyword>
<feature type="transmembrane region" description="Helical" evidence="18">
    <location>
        <begin position="29"/>
        <end position="52"/>
    </location>
</feature>
<sequence length="491" mass="53738">MCSVKEPSPTAGGPGENPPAFARRGRAPVVLLLSAAAVVLTLMIGLLTFLSLERSEAGMARLLAEKGSSLIMAFENILRSGLRSEVGVRLQALLEEMADSPGIDFVAVTMPDGTIVAHSDRTRLGEILQADGAEMDVAHLRALHADGQARWRVMNLEGQRVFAVYRRFSPGLTNTADAQALPIIFLGLDISPFEMTRSQNRGYIAMLAAVTLLVGLACLLALYYAERARESRLGQRRAEGEVRRLEEEVRRKEKLAAIGNLAAGVAHEIRNPLSSIKGYATYFGQRFPAGSEDREAARVMVSEVDRLNRVIMDLIGLSRPSDVCPRPADLETVVEHVTQLIRQDAEKRGVKIVCRKAPRVPPALVDPERMGQALLNLCLNALDAMPGGGVLTLAVGRSRQRVCLMVRDTGKGIVPRQLPHIFDPYFTTKGQGTGLGLAMVHKIVEAHGGEISVSSRMALEGRRGETIFRIWLPCAPQEPPSFVERRRRRRI</sequence>
<evidence type="ECO:0000256" key="9">
    <source>
        <dbReference type="ARBA" id="ARBA00022741"/>
    </source>
</evidence>
<evidence type="ECO:0000256" key="6">
    <source>
        <dbReference type="ARBA" id="ARBA00022553"/>
    </source>
</evidence>
<keyword evidence="7" id="KW-0808">Transferase</keyword>
<evidence type="ECO:0000256" key="7">
    <source>
        <dbReference type="ARBA" id="ARBA00022679"/>
    </source>
</evidence>
<protein>
    <recommendedName>
        <fullName evidence="17">Sensor histidine kinase ZraS</fullName>
        <ecNumber evidence="3">2.7.13.3</ecNumber>
    </recommendedName>
</protein>
<evidence type="ECO:0000256" key="12">
    <source>
        <dbReference type="ARBA" id="ARBA00022840"/>
    </source>
</evidence>
<name>A0A1G7PR26_9BACT</name>
<dbReference type="PRINTS" id="PR00344">
    <property type="entry name" value="BCTRLSENSOR"/>
</dbReference>
<dbReference type="SUPFAM" id="SSF47384">
    <property type="entry name" value="Homodimeric domain of signal transducing histidine kinase"/>
    <property type="match status" value="1"/>
</dbReference>
<dbReference type="SMART" id="SM00387">
    <property type="entry name" value="HATPase_c"/>
    <property type="match status" value="1"/>
</dbReference>
<dbReference type="CDD" id="cd00082">
    <property type="entry name" value="HisKA"/>
    <property type="match status" value="1"/>
</dbReference>
<evidence type="ECO:0000256" key="16">
    <source>
        <dbReference type="ARBA" id="ARBA00023136"/>
    </source>
</evidence>
<feature type="transmembrane region" description="Helical" evidence="18">
    <location>
        <begin position="203"/>
        <end position="225"/>
    </location>
</feature>
<evidence type="ECO:0000256" key="10">
    <source>
        <dbReference type="ARBA" id="ARBA00022777"/>
    </source>
</evidence>
<keyword evidence="9" id="KW-0547">Nucleotide-binding</keyword>
<evidence type="ECO:0000313" key="21">
    <source>
        <dbReference type="Proteomes" id="UP000199355"/>
    </source>
</evidence>
<dbReference type="Pfam" id="PF00512">
    <property type="entry name" value="HisKA"/>
    <property type="match status" value="1"/>
</dbReference>
<dbReference type="InterPro" id="IPR029151">
    <property type="entry name" value="Sensor-like_sf"/>
</dbReference>
<dbReference type="PANTHER" id="PTHR43065">
    <property type="entry name" value="SENSOR HISTIDINE KINASE"/>
    <property type="match status" value="1"/>
</dbReference>
<keyword evidence="16 18" id="KW-0472">Membrane</keyword>
<evidence type="ECO:0000259" key="19">
    <source>
        <dbReference type="PROSITE" id="PS50109"/>
    </source>
</evidence>
<keyword evidence="12" id="KW-0067">ATP-binding</keyword>
<evidence type="ECO:0000256" key="15">
    <source>
        <dbReference type="ARBA" id="ARBA00023016"/>
    </source>
</evidence>
<feature type="domain" description="Histidine kinase" evidence="19">
    <location>
        <begin position="264"/>
        <end position="476"/>
    </location>
</feature>
<evidence type="ECO:0000256" key="11">
    <source>
        <dbReference type="ARBA" id="ARBA00022833"/>
    </source>
</evidence>
<keyword evidence="13 18" id="KW-1133">Transmembrane helix</keyword>
<dbReference type="NCBIfam" id="NF007688">
    <property type="entry name" value="PRK10364.1"/>
    <property type="match status" value="1"/>
</dbReference>
<dbReference type="Pfam" id="PF02518">
    <property type="entry name" value="HATPase_c"/>
    <property type="match status" value="1"/>
</dbReference>
<comment type="catalytic activity">
    <reaction evidence="1">
        <text>ATP + protein L-histidine = ADP + protein N-phospho-L-histidine.</text>
        <dbReference type="EC" id="2.7.13.3"/>
    </reaction>
</comment>
<keyword evidence="14" id="KW-0902">Two-component regulatory system</keyword>
<evidence type="ECO:0000256" key="14">
    <source>
        <dbReference type="ARBA" id="ARBA00023012"/>
    </source>
</evidence>
<dbReference type="Gene3D" id="1.10.287.130">
    <property type="match status" value="1"/>
</dbReference>
<dbReference type="AlphaFoldDB" id="A0A1G7PR26"/>
<dbReference type="EC" id="2.7.13.3" evidence="3"/>
<keyword evidence="5" id="KW-0997">Cell inner membrane</keyword>
<evidence type="ECO:0000256" key="4">
    <source>
        <dbReference type="ARBA" id="ARBA00022475"/>
    </source>
</evidence>
<keyword evidence="11" id="KW-0862">Zinc</keyword>
<dbReference type="SUPFAM" id="SSF103190">
    <property type="entry name" value="Sensory domain-like"/>
    <property type="match status" value="1"/>
</dbReference>
<keyword evidence="6" id="KW-0597">Phosphoprotein</keyword>
<dbReference type="InterPro" id="IPR036890">
    <property type="entry name" value="HATPase_C_sf"/>
</dbReference>
<evidence type="ECO:0000256" key="2">
    <source>
        <dbReference type="ARBA" id="ARBA00004429"/>
    </source>
</evidence>
<dbReference type="Proteomes" id="UP000199355">
    <property type="component" value="Unassembled WGS sequence"/>
</dbReference>
<evidence type="ECO:0000256" key="1">
    <source>
        <dbReference type="ARBA" id="ARBA00000085"/>
    </source>
</evidence>
<dbReference type="PANTHER" id="PTHR43065:SF54">
    <property type="entry name" value="SENSOR PROTEIN ZRAS"/>
    <property type="match status" value="1"/>
</dbReference>
<keyword evidence="4" id="KW-1003">Cell membrane</keyword>
<evidence type="ECO:0000256" key="5">
    <source>
        <dbReference type="ARBA" id="ARBA00022519"/>
    </source>
</evidence>
<dbReference type="GO" id="GO:0000155">
    <property type="term" value="F:phosphorelay sensor kinase activity"/>
    <property type="evidence" value="ECO:0007669"/>
    <property type="project" value="InterPro"/>
</dbReference>
<dbReference type="Gene3D" id="3.30.565.10">
    <property type="entry name" value="Histidine kinase-like ATPase, C-terminal domain"/>
    <property type="match status" value="1"/>
</dbReference>
<dbReference type="InterPro" id="IPR003661">
    <property type="entry name" value="HisK_dim/P_dom"/>
</dbReference>
<dbReference type="STRING" id="571438.SAMN05192586_1179"/>
<dbReference type="InterPro" id="IPR036097">
    <property type="entry name" value="HisK_dim/P_sf"/>
</dbReference>
<dbReference type="GO" id="GO:0005886">
    <property type="term" value="C:plasma membrane"/>
    <property type="evidence" value="ECO:0007669"/>
    <property type="project" value="UniProtKB-SubCell"/>
</dbReference>
<keyword evidence="21" id="KW-1185">Reference proteome</keyword>
<dbReference type="GO" id="GO:0005524">
    <property type="term" value="F:ATP binding"/>
    <property type="evidence" value="ECO:0007669"/>
    <property type="project" value="UniProtKB-KW"/>
</dbReference>
<dbReference type="OrthoDB" id="9773941at2"/>
<evidence type="ECO:0000313" key="20">
    <source>
        <dbReference type="EMBL" id="SDF88802.1"/>
    </source>
</evidence>
<evidence type="ECO:0000256" key="3">
    <source>
        <dbReference type="ARBA" id="ARBA00012438"/>
    </source>
</evidence>
<dbReference type="EMBL" id="FNBX01000017">
    <property type="protein sequence ID" value="SDF88802.1"/>
    <property type="molecule type" value="Genomic_DNA"/>
</dbReference>
<gene>
    <name evidence="20" type="ORF">SAMN05192586_1179</name>
</gene>
<proteinExistence type="predicted"/>